<evidence type="ECO:0000313" key="2">
    <source>
        <dbReference type="Proteomes" id="UP000315647"/>
    </source>
</evidence>
<proteinExistence type="predicted"/>
<organism evidence="1 2">
    <name type="scientific">Gimesia panareensis</name>
    <dbReference type="NCBI Taxonomy" id="2527978"/>
    <lineage>
        <taxon>Bacteria</taxon>
        <taxon>Pseudomonadati</taxon>
        <taxon>Planctomycetota</taxon>
        <taxon>Planctomycetia</taxon>
        <taxon>Planctomycetales</taxon>
        <taxon>Planctomycetaceae</taxon>
        <taxon>Gimesia</taxon>
    </lineage>
</organism>
<dbReference type="InterPro" id="IPR019734">
    <property type="entry name" value="TPR_rpt"/>
</dbReference>
<name>A0A517Q3R7_9PLAN</name>
<keyword evidence="2" id="KW-1185">Reference proteome</keyword>
<reference evidence="1 2" key="1">
    <citation type="submission" date="2019-03" db="EMBL/GenBank/DDBJ databases">
        <title>Deep-cultivation of Planctomycetes and their phenomic and genomic characterization uncovers novel biology.</title>
        <authorList>
            <person name="Wiegand S."/>
            <person name="Jogler M."/>
            <person name="Boedeker C."/>
            <person name="Pinto D."/>
            <person name="Vollmers J."/>
            <person name="Rivas-Marin E."/>
            <person name="Kohn T."/>
            <person name="Peeters S.H."/>
            <person name="Heuer A."/>
            <person name="Rast P."/>
            <person name="Oberbeckmann S."/>
            <person name="Bunk B."/>
            <person name="Jeske O."/>
            <person name="Meyerdierks A."/>
            <person name="Storesund J.E."/>
            <person name="Kallscheuer N."/>
            <person name="Luecker S."/>
            <person name="Lage O.M."/>
            <person name="Pohl T."/>
            <person name="Merkel B.J."/>
            <person name="Hornburger P."/>
            <person name="Mueller R.-W."/>
            <person name="Bruemmer F."/>
            <person name="Labrenz M."/>
            <person name="Spormann A.M."/>
            <person name="Op den Camp H."/>
            <person name="Overmann J."/>
            <person name="Amann R."/>
            <person name="Jetten M.S.M."/>
            <person name="Mascher T."/>
            <person name="Medema M.H."/>
            <person name="Devos D.P."/>
            <person name="Kaster A.-K."/>
            <person name="Ovreas L."/>
            <person name="Rohde M."/>
            <person name="Galperin M.Y."/>
            <person name="Jogler C."/>
        </authorList>
    </citation>
    <scope>NUCLEOTIDE SEQUENCE [LARGE SCALE GENOMIC DNA]</scope>
    <source>
        <strain evidence="1 2">Enr10</strain>
    </source>
</reference>
<accession>A0A517Q3R7</accession>
<dbReference type="InterPro" id="IPR011990">
    <property type="entry name" value="TPR-like_helical_dom_sf"/>
</dbReference>
<dbReference type="EMBL" id="CP037421">
    <property type="protein sequence ID" value="QDT26276.1"/>
    <property type="molecule type" value="Genomic_DNA"/>
</dbReference>
<evidence type="ECO:0000313" key="1">
    <source>
        <dbReference type="EMBL" id="QDT26276.1"/>
    </source>
</evidence>
<gene>
    <name evidence="1" type="ORF">Enr10x_15770</name>
</gene>
<dbReference type="Proteomes" id="UP000315647">
    <property type="component" value="Chromosome"/>
</dbReference>
<dbReference type="Gene3D" id="1.25.40.10">
    <property type="entry name" value="Tetratricopeptide repeat domain"/>
    <property type="match status" value="1"/>
</dbReference>
<dbReference type="SUPFAM" id="SSF48452">
    <property type="entry name" value="TPR-like"/>
    <property type="match status" value="1"/>
</dbReference>
<sequence>MMRWPKDFDATDASDFDLGFPPNLAYVTVGMDVYGGGDEVGLYWPIGKEKRQPIVVRTFHDTFELGPFFSTYQKYLRWQSQDEENYDLPMGPDAKIDPVSPEALYNQGNELLKAKDVTGALAAWQQALDRLPEFTLVSSLLAKQHRRLKNLDQARVFALQSLISPPTFGRFDASLLKWLGRETEPPTAYAENPIWKNRRKLQWAFRKGKNDYGIIQDAIDGFFETKQPVLGVTLMQTYLEFMYWETDSAKKRWKFDQDEWMQRQDDLCVKYLKSSRRAIEKK</sequence>
<dbReference type="AlphaFoldDB" id="A0A517Q3R7"/>
<dbReference type="SMART" id="SM00028">
    <property type="entry name" value="TPR"/>
    <property type="match status" value="2"/>
</dbReference>
<dbReference type="RefSeq" id="WP_145448623.1">
    <property type="nucleotide sequence ID" value="NZ_CP037421.1"/>
</dbReference>
<protein>
    <submittedName>
        <fullName evidence="1">Tetratricopeptide repeat protein</fullName>
    </submittedName>
</protein>